<organism evidence="2 3">
    <name type="scientific">Albibacterium profundi</name>
    <dbReference type="NCBI Taxonomy" id="3134906"/>
    <lineage>
        <taxon>Bacteria</taxon>
        <taxon>Pseudomonadati</taxon>
        <taxon>Bacteroidota</taxon>
        <taxon>Sphingobacteriia</taxon>
        <taxon>Sphingobacteriales</taxon>
        <taxon>Sphingobacteriaceae</taxon>
        <taxon>Albibacterium</taxon>
    </lineage>
</organism>
<proteinExistence type="predicted"/>
<gene>
    <name evidence="2" type="ORF">WKR92_00265</name>
</gene>
<reference evidence="2 3" key="1">
    <citation type="submission" date="2024-04" db="EMBL/GenBank/DDBJ databases">
        <title>Albibacterium profundi sp. nov., isolated from sediment of the Challenger Deep of Mariana Trench.</title>
        <authorList>
            <person name="Wang Y."/>
        </authorList>
    </citation>
    <scope>NUCLEOTIDE SEQUENCE [LARGE SCALE GENOMIC DNA]</scope>
    <source>
        <strain evidence="2 3">RHL897</strain>
    </source>
</reference>
<evidence type="ECO:0000313" key="2">
    <source>
        <dbReference type="EMBL" id="MFB5944253.1"/>
    </source>
</evidence>
<dbReference type="RefSeq" id="WP_375555837.1">
    <property type="nucleotide sequence ID" value="NZ_JBBVGT010000001.1"/>
</dbReference>
<feature type="domain" description="Helix-turn-helix" evidence="1">
    <location>
        <begin position="49"/>
        <end position="96"/>
    </location>
</feature>
<accession>A0ABV5C9N2</accession>
<protein>
    <submittedName>
        <fullName evidence="2">Helix-turn-helix domain-containing protein</fullName>
    </submittedName>
</protein>
<name>A0ABV5C9N2_9SPHI</name>
<dbReference type="Proteomes" id="UP001580928">
    <property type="component" value="Unassembled WGS sequence"/>
</dbReference>
<dbReference type="Pfam" id="PF12728">
    <property type="entry name" value="HTH_17"/>
    <property type="match status" value="1"/>
</dbReference>
<dbReference type="EMBL" id="JBBVGT010000001">
    <property type="protein sequence ID" value="MFB5944253.1"/>
    <property type="molecule type" value="Genomic_DNA"/>
</dbReference>
<evidence type="ECO:0000259" key="1">
    <source>
        <dbReference type="Pfam" id="PF12728"/>
    </source>
</evidence>
<dbReference type="InterPro" id="IPR041657">
    <property type="entry name" value="HTH_17"/>
</dbReference>
<keyword evidence="3" id="KW-1185">Reference proteome</keyword>
<comment type="caution">
    <text evidence="2">The sequence shown here is derived from an EMBL/GenBank/DDBJ whole genome shotgun (WGS) entry which is preliminary data.</text>
</comment>
<dbReference type="InterPro" id="IPR010093">
    <property type="entry name" value="SinI_DNA-bd"/>
</dbReference>
<evidence type="ECO:0000313" key="3">
    <source>
        <dbReference type="Proteomes" id="UP001580928"/>
    </source>
</evidence>
<dbReference type="NCBIfam" id="TIGR01764">
    <property type="entry name" value="excise"/>
    <property type="match status" value="1"/>
</dbReference>
<sequence length="101" mass="11985">MFSTSDKNPINTNLILKELQKQMKELQTSIRQIFSEIRNRKKGENISKFLSVEEVADTLSLHKSTVYRMIYTDKLRTTRINRKLFIHESEILDILNDKLRS</sequence>